<dbReference type="InParanoid" id="A0A165NIV3"/>
<proteinExistence type="predicted"/>
<dbReference type="Proteomes" id="UP000077266">
    <property type="component" value="Unassembled WGS sequence"/>
</dbReference>
<dbReference type="EMBL" id="KV425898">
    <property type="protein sequence ID" value="KZW00811.1"/>
    <property type="molecule type" value="Genomic_DNA"/>
</dbReference>
<protein>
    <submittedName>
        <fullName evidence="1">Uncharacterized protein</fullName>
    </submittedName>
</protein>
<organism evidence="1 2">
    <name type="scientific">Exidia glandulosa HHB12029</name>
    <dbReference type="NCBI Taxonomy" id="1314781"/>
    <lineage>
        <taxon>Eukaryota</taxon>
        <taxon>Fungi</taxon>
        <taxon>Dikarya</taxon>
        <taxon>Basidiomycota</taxon>
        <taxon>Agaricomycotina</taxon>
        <taxon>Agaricomycetes</taxon>
        <taxon>Auriculariales</taxon>
        <taxon>Exidiaceae</taxon>
        <taxon>Exidia</taxon>
    </lineage>
</organism>
<accession>A0A165NIV3</accession>
<reference evidence="1 2" key="1">
    <citation type="journal article" date="2016" name="Mol. Biol. Evol.">
        <title>Comparative Genomics of Early-Diverging Mushroom-Forming Fungi Provides Insights into the Origins of Lignocellulose Decay Capabilities.</title>
        <authorList>
            <person name="Nagy L.G."/>
            <person name="Riley R."/>
            <person name="Tritt A."/>
            <person name="Adam C."/>
            <person name="Daum C."/>
            <person name="Floudas D."/>
            <person name="Sun H."/>
            <person name="Yadav J.S."/>
            <person name="Pangilinan J."/>
            <person name="Larsson K.H."/>
            <person name="Matsuura K."/>
            <person name="Barry K."/>
            <person name="Labutti K."/>
            <person name="Kuo R."/>
            <person name="Ohm R.A."/>
            <person name="Bhattacharya S.S."/>
            <person name="Shirouzu T."/>
            <person name="Yoshinaga Y."/>
            <person name="Martin F.M."/>
            <person name="Grigoriev I.V."/>
            <person name="Hibbett D.S."/>
        </authorList>
    </citation>
    <scope>NUCLEOTIDE SEQUENCE [LARGE SCALE GENOMIC DNA]</scope>
    <source>
        <strain evidence="1 2">HHB12029</strain>
    </source>
</reference>
<dbReference type="AlphaFoldDB" id="A0A165NIV3"/>
<evidence type="ECO:0000313" key="1">
    <source>
        <dbReference type="EMBL" id="KZW00811.1"/>
    </source>
</evidence>
<name>A0A165NIV3_EXIGL</name>
<sequence length="162" mass="16938">MAGVATCREGSTGDGLASVNLESSAKTGRRTLLVSIVLASNPCTVRLGRVVCCVVRTLSLKRGSIVCGGRLESRAYDCMSPANEGSDGPPYSITGCARMAGMYPIAFRALNHTTVCVVGTKAWCAVGATVGWACAAWLYVCRGRLSNCEGLRTTVKLTCGFC</sequence>
<keyword evidence="2" id="KW-1185">Reference proteome</keyword>
<evidence type="ECO:0000313" key="2">
    <source>
        <dbReference type="Proteomes" id="UP000077266"/>
    </source>
</evidence>
<gene>
    <name evidence="1" type="ORF">EXIGLDRAFT_123033</name>
</gene>